<sequence length="310" mass="33537">MESQACAPRQSTTVDRLHSASQNTHHSEFELVVHTRFPVRIEFRRVGNKAEEKRIGLGLESGYAACVQRFAVGTSWELERRSPPPTPESPGGRRLAGPACAGTRCRDRHQGLKQNNGRGVDTGVQSASRRGFSAASQRHQPCSAGKLLVSLGLLVRPGLLAWSGAGIMGWMAGLDEWVAGTNHEGQLTQGLGALKAPQSFSDAAMSRVRLDSGLTGRRTWREGSDSQGGSWENWVAVCVWASHSWAGEASKEGRDTQFISSTANIEWLEATGWTVTVAAAGRQTGTLLSQSMTTGQGDRYARCRYSVLDQ</sequence>
<reference evidence="2" key="1">
    <citation type="journal article" date="2021" name="Nat. Commun.">
        <title>Genetic determinants of endophytism in the Arabidopsis root mycobiome.</title>
        <authorList>
            <person name="Mesny F."/>
            <person name="Miyauchi S."/>
            <person name="Thiergart T."/>
            <person name="Pickel B."/>
            <person name="Atanasova L."/>
            <person name="Karlsson M."/>
            <person name="Huettel B."/>
            <person name="Barry K.W."/>
            <person name="Haridas S."/>
            <person name="Chen C."/>
            <person name="Bauer D."/>
            <person name="Andreopoulos W."/>
            <person name="Pangilinan J."/>
            <person name="LaButti K."/>
            <person name="Riley R."/>
            <person name="Lipzen A."/>
            <person name="Clum A."/>
            <person name="Drula E."/>
            <person name="Henrissat B."/>
            <person name="Kohler A."/>
            <person name="Grigoriev I.V."/>
            <person name="Martin F.M."/>
            <person name="Hacquard S."/>
        </authorList>
    </citation>
    <scope>NUCLEOTIDE SEQUENCE</scope>
    <source>
        <strain evidence="2">MPI-CAGE-AT-0147</strain>
    </source>
</reference>
<protein>
    <submittedName>
        <fullName evidence="2">Uncharacterized protein</fullName>
    </submittedName>
</protein>
<organism evidence="2 3">
    <name type="scientific">Dactylonectria macrodidyma</name>
    <dbReference type="NCBI Taxonomy" id="307937"/>
    <lineage>
        <taxon>Eukaryota</taxon>
        <taxon>Fungi</taxon>
        <taxon>Dikarya</taxon>
        <taxon>Ascomycota</taxon>
        <taxon>Pezizomycotina</taxon>
        <taxon>Sordariomycetes</taxon>
        <taxon>Hypocreomycetidae</taxon>
        <taxon>Hypocreales</taxon>
        <taxon>Nectriaceae</taxon>
        <taxon>Dactylonectria</taxon>
    </lineage>
</organism>
<feature type="region of interest" description="Disordered" evidence="1">
    <location>
        <begin position="1"/>
        <end position="25"/>
    </location>
</feature>
<feature type="region of interest" description="Disordered" evidence="1">
    <location>
        <begin position="77"/>
        <end position="100"/>
    </location>
</feature>
<evidence type="ECO:0000256" key="1">
    <source>
        <dbReference type="SAM" id="MobiDB-lite"/>
    </source>
</evidence>
<comment type="caution">
    <text evidence="2">The sequence shown here is derived from an EMBL/GenBank/DDBJ whole genome shotgun (WGS) entry which is preliminary data.</text>
</comment>
<evidence type="ECO:0000313" key="2">
    <source>
        <dbReference type="EMBL" id="KAH7170867.1"/>
    </source>
</evidence>
<dbReference type="OrthoDB" id="10543563at2759"/>
<dbReference type="EMBL" id="JAGMUV010000002">
    <property type="protein sequence ID" value="KAH7170867.1"/>
    <property type="molecule type" value="Genomic_DNA"/>
</dbReference>
<keyword evidence="3" id="KW-1185">Reference proteome</keyword>
<accession>A0A9P9JLG6</accession>
<feature type="compositionally biased region" description="Polar residues" evidence="1">
    <location>
        <begin position="1"/>
        <end position="24"/>
    </location>
</feature>
<gene>
    <name evidence="2" type="ORF">EDB81DRAFT_182323</name>
</gene>
<dbReference type="Proteomes" id="UP000738349">
    <property type="component" value="Unassembled WGS sequence"/>
</dbReference>
<name>A0A9P9JLG6_9HYPO</name>
<evidence type="ECO:0000313" key="3">
    <source>
        <dbReference type="Proteomes" id="UP000738349"/>
    </source>
</evidence>
<proteinExistence type="predicted"/>
<dbReference type="AlphaFoldDB" id="A0A9P9JLG6"/>